<evidence type="ECO:0000313" key="5">
    <source>
        <dbReference type="EMBL" id="TDP87138.1"/>
    </source>
</evidence>
<sequence length="168" mass="18274">MTATGPALCDLPIEELTAEGFAPFGTVIPPMEDGVPFGPHDAQLDLTQGTPRFYTMLIPGRGLVVRQITRHRRVTQSLASAGGHEWWLAVAPPRDLDVDGAEPALEDIRAFRIPGDTAVMLYTGTWHAGPLFEGGERAFFNLELADTNVVDHHTCKLVERYGVALALV</sequence>
<protein>
    <submittedName>
        <fullName evidence="5">Ureidoglycolate hydrolase</fullName>
    </submittedName>
</protein>
<dbReference type="Proteomes" id="UP000294547">
    <property type="component" value="Unassembled WGS sequence"/>
</dbReference>
<dbReference type="GO" id="GO:0006144">
    <property type="term" value="P:purine nucleobase metabolic process"/>
    <property type="evidence" value="ECO:0007669"/>
    <property type="project" value="UniProtKB-KW"/>
</dbReference>
<keyword evidence="5" id="KW-0378">Hydrolase</keyword>
<dbReference type="InterPro" id="IPR011051">
    <property type="entry name" value="RmlC_Cupin_sf"/>
</dbReference>
<proteinExistence type="predicted"/>
<evidence type="ECO:0000256" key="3">
    <source>
        <dbReference type="ARBA" id="ARBA00023239"/>
    </source>
</evidence>
<evidence type="ECO:0000256" key="2">
    <source>
        <dbReference type="ARBA" id="ARBA00022631"/>
    </source>
</evidence>
<dbReference type="InterPro" id="IPR024060">
    <property type="entry name" value="Ureidoglycolate_lyase_dom_sf"/>
</dbReference>
<dbReference type="AlphaFoldDB" id="A0A4V6PVI6"/>
<dbReference type="GO" id="GO:0004848">
    <property type="term" value="F:ureidoglycolate hydrolase activity"/>
    <property type="evidence" value="ECO:0007669"/>
    <property type="project" value="InterPro"/>
</dbReference>
<dbReference type="GO" id="GO:0050385">
    <property type="term" value="F:ureidoglycolate lyase activity"/>
    <property type="evidence" value="ECO:0007669"/>
    <property type="project" value="UniProtKB-EC"/>
</dbReference>
<dbReference type="PANTHER" id="PTHR35721">
    <property type="entry name" value="UREIDOGLYCOLATE HYDROLASE"/>
    <property type="match status" value="1"/>
</dbReference>
<dbReference type="SUPFAM" id="SSF51182">
    <property type="entry name" value="RmlC-like cupins"/>
    <property type="match status" value="1"/>
</dbReference>
<dbReference type="PANTHER" id="PTHR35721:SF1">
    <property type="entry name" value="UREIDOGLYCOLATE HYDROLASE"/>
    <property type="match status" value="1"/>
</dbReference>
<comment type="catalytic activity">
    <reaction evidence="4">
        <text>(S)-ureidoglycolate = urea + glyoxylate</text>
        <dbReference type="Rhea" id="RHEA:11304"/>
        <dbReference type="ChEBI" id="CHEBI:16199"/>
        <dbReference type="ChEBI" id="CHEBI:36655"/>
        <dbReference type="ChEBI" id="CHEBI:57296"/>
        <dbReference type="EC" id="4.3.2.3"/>
    </reaction>
</comment>
<dbReference type="OrthoDB" id="9804602at2"/>
<reference evidence="5 6" key="1">
    <citation type="submission" date="2019-03" db="EMBL/GenBank/DDBJ databases">
        <title>Genomic Encyclopedia of Type Strains, Phase IV (KMG-IV): sequencing the most valuable type-strain genomes for metagenomic binning, comparative biology and taxonomic classification.</title>
        <authorList>
            <person name="Goeker M."/>
        </authorList>
    </citation>
    <scope>NUCLEOTIDE SEQUENCE [LARGE SCALE GENOMIC DNA]</scope>
    <source>
        <strain evidence="5 6">DSM 102969</strain>
    </source>
</reference>
<accession>A0A4V6PVI6</accession>
<dbReference type="InterPro" id="IPR007247">
    <property type="entry name" value="Ureidogly_lyase"/>
</dbReference>
<keyword evidence="6" id="KW-1185">Reference proteome</keyword>
<evidence type="ECO:0000256" key="1">
    <source>
        <dbReference type="ARBA" id="ARBA00011738"/>
    </source>
</evidence>
<dbReference type="Pfam" id="PF04115">
    <property type="entry name" value="Ureidogly_lyase"/>
    <property type="match status" value="1"/>
</dbReference>
<comment type="caution">
    <text evidence="5">The sequence shown here is derived from an EMBL/GenBank/DDBJ whole genome shotgun (WGS) entry which is preliminary data.</text>
</comment>
<evidence type="ECO:0000256" key="4">
    <source>
        <dbReference type="ARBA" id="ARBA00047684"/>
    </source>
</evidence>
<keyword evidence="3" id="KW-0456">Lyase</keyword>
<name>A0A4V6PVI6_9HYPH</name>
<evidence type="ECO:0000313" key="6">
    <source>
        <dbReference type="Proteomes" id="UP000294547"/>
    </source>
</evidence>
<gene>
    <name evidence="5" type="ORF">EDD54_1025</name>
</gene>
<keyword evidence="2" id="KW-0659">Purine metabolism</keyword>
<dbReference type="EMBL" id="SNXY01000006">
    <property type="protein sequence ID" value="TDP87138.1"/>
    <property type="molecule type" value="Genomic_DNA"/>
</dbReference>
<dbReference type="RefSeq" id="WP_126535967.1">
    <property type="nucleotide sequence ID" value="NZ_BSPM01000008.1"/>
</dbReference>
<dbReference type="Gene3D" id="2.60.120.480">
    <property type="entry name" value="Ureidoglycolate hydrolase"/>
    <property type="match status" value="1"/>
</dbReference>
<dbReference type="GO" id="GO:0000256">
    <property type="term" value="P:allantoin catabolic process"/>
    <property type="evidence" value="ECO:0007669"/>
    <property type="project" value="InterPro"/>
</dbReference>
<comment type="subunit">
    <text evidence="1">Homodimer.</text>
</comment>
<organism evidence="5 6">
    <name type="scientific">Oharaeibacter diazotrophicus</name>
    <dbReference type="NCBI Taxonomy" id="1920512"/>
    <lineage>
        <taxon>Bacteria</taxon>
        <taxon>Pseudomonadati</taxon>
        <taxon>Pseudomonadota</taxon>
        <taxon>Alphaproteobacteria</taxon>
        <taxon>Hyphomicrobiales</taxon>
        <taxon>Pleomorphomonadaceae</taxon>
        <taxon>Oharaeibacter</taxon>
    </lineage>
</organism>